<evidence type="ECO:0008006" key="9">
    <source>
        <dbReference type="Google" id="ProtNLM"/>
    </source>
</evidence>
<evidence type="ECO:0000256" key="3">
    <source>
        <dbReference type="ARBA" id="ARBA00022968"/>
    </source>
</evidence>
<dbReference type="Gene3D" id="3.90.550.10">
    <property type="entry name" value="Spore Coat Polysaccharide Biosynthesis Protein SpsA, Chain A"/>
    <property type="match status" value="1"/>
</dbReference>
<evidence type="ECO:0000256" key="1">
    <source>
        <dbReference type="ARBA" id="ARBA00004606"/>
    </source>
</evidence>
<name>A0A1Y1Y9Q5_9FUNG</name>
<dbReference type="OrthoDB" id="411524at2759"/>
<keyword evidence="5" id="KW-0472">Membrane</keyword>
<gene>
    <name evidence="7" type="ORF">K493DRAFT_329867</name>
</gene>
<dbReference type="InterPro" id="IPR029044">
    <property type="entry name" value="Nucleotide-diphossugar_trans"/>
</dbReference>
<dbReference type="InterPro" id="IPR051292">
    <property type="entry name" value="Xyl/GlcA_transferase"/>
</dbReference>
<dbReference type="PANTHER" id="PTHR12270">
    <property type="entry name" value="GLYCOSYLTRANSFERASE-RELATED"/>
    <property type="match status" value="1"/>
</dbReference>
<evidence type="ECO:0000256" key="2">
    <source>
        <dbReference type="ARBA" id="ARBA00022692"/>
    </source>
</evidence>
<proteinExistence type="predicted"/>
<dbReference type="Pfam" id="PF13896">
    <property type="entry name" value="Glyco_transf_49"/>
    <property type="match status" value="2"/>
</dbReference>
<keyword evidence="2" id="KW-0812">Transmembrane</keyword>
<evidence type="ECO:0000313" key="7">
    <source>
        <dbReference type="EMBL" id="ORX94731.1"/>
    </source>
</evidence>
<evidence type="ECO:0000256" key="6">
    <source>
        <dbReference type="ARBA" id="ARBA00023180"/>
    </source>
</evidence>
<dbReference type="GO" id="GO:0042285">
    <property type="term" value="F:xylosyltransferase activity"/>
    <property type="evidence" value="ECO:0007669"/>
    <property type="project" value="TreeGrafter"/>
</dbReference>
<dbReference type="GO" id="GO:0016020">
    <property type="term" value="C:membrane"/>
    <property type="evidence" value="ECO:0007669"/>
    <property type="project" value="UniProtKB-SubCell"/>
</dbReference>
<reference evidence="7 8" key="1">
    <citation type="submission" date="2016-07" db="EMBL/GenBank/DDBJ databases">
        <title>Pervasive Adenine N6-methylation of Active Genes in Fungi.</title>
        <authorList>
            <consortium name="DOE Joint Genome Institute"/>
            <person name="Mondo S.J."/>
            <person name="Dannebaum R.O."/>
            <person name="Kuo R.C."/>
            <person name="Labutti K."/>
            <person name="Haridas S."/>
            <person name="Kuo A."/>
            <person name="Salamov A."/>
            <person name="Ahrendt S.R."/>
            <person name="Lipzen A."/>
            <person name="Sullivan W."/>
            <person name="Andreopoulos W.B."/>
            <person name="Clum A."/>
            <person name="Lindquist E."/>
            <person name="Daum C."/>
            <person name="Ramamoorthy G.K."/>
            <person name="Gryganskyi A."/>
            <person name="Culley D."/>
            <person name="Magnuson J.K."/>
            <person name="James T.Y."/>
            <person name="O'Malley M.A."/>
            <person name="Stajich J.E."/>
            <person name="Spatafora J.W."/>
            <person name="Visel A."/>
            <person name="Grigoriev I.V."/>
        </authorList>
    </citation>
    <scope>NUCLEOTIDE SEQUENCE [LARGE SCALE GENOMIC DNA]</scope>
    <source>
        <strain evidence="7 8">CBS 931.73</strain>
    </source>
</reference>
<comment type="subcellular location">
    <subcellularLocation>
        <location evidence="1">Membrane</location>
        <topology evidence="1">Single-pass type II membrane protein</topology>
    </subcellularLocation>
</comment>
<dbReference type="InParanoid" id="A0A1Y1Y9Q5"/>
<evidence type="ECO:0000313" key="8">
    <source>
        <dbReference type="Proteomes" id="UP000193498"/>
    </source>
</evidence>
<dbReference type="GO" id="GO:0015020">
    <property type="term" value="F:glucuronosyltransferase activity"/>
    <property type="evidence" value="ECO:0007669"/>
    <property type="project" value="TreeGrafter"/>
</dbReference>
<dbReference type="EMBL" id="MCFE01000197">
    <property type="protein sequence ID" value="ORX94731.1"/>
    <property type="molecule type" value="Genomic_DNA"/>
</dbReference>
<dbReference type="Proteomes" id="UP000193498">
    <property type="component" value="Unassembled WGS sequence"/>
</dbReference>
<dbReference type="SUPFAM" id="SSF53448">
    <property type="entry name" value="Nucleotide-diphospho-sugar transferases"/>
    <property type="match status" value="1"/>
</dbReference>
<comment type="caution">
    <text evidence="7">The sequence shown here is derived from an EMBL/GenBank/DDBJ whole genome shotgun (WGS) entry which is preliminary data.</text>
</comment>
<evidence type="ECO:0000256" key="4">
    <source>
        <dbReference type="ARBA" id="ARBA00022989"/>
    </source>
</evidence>
<accession>A0A1Y1Y9Q5</accession>
<keyword evidence="4" id="KW-1133">Transmembrane helix</keyword>
<keyword evidence="6" id="KW-0325">Glycoprotein</keyword>
<organism evidence="7 8">
    <name type="scientific">Basidiobolus meristosporus CBS 931.73</name>
    <dbReference type="NCBI Taxonomy" id="1314790"/>
    <lineage>
        <taxon>Eukaryota</taxon>
        <taxon>Fungi</taxon>
        <taxon>Fungi incertae sedis</taxon>
        <taxon>Zoopagomycota</taxon>
        <taxon>Entomophthoromycotina</taxon>
        <taxon>Basidiobolomycetes</taxon>
        <taxon>Basidiobolales</taxon>
        <taxon>Basidiobolaceae</taxon>
        <taxon>Basidiobolus</taxon>
    </lineage>
</organism>
<keyword evidence="3" id="KW-0735">Signal-anchor</keyword>
<keyword evidence="8" id="KW-1185">Reference proteome</keyword>
<dbReference type="STRING" id="1314790.A0A1Y1Y9Q5"/>
<dbReference type="PANTHER" id="PTHR12270:SF25">
    <property type="entry name" value="GLYCOSYLTRANSFERASE-LIKE PROTEIN LARGE"/>
    <property type="match status" value="1"/>
</dbReference>
<sequence>MFGGHNNRYVYSKLFSSAMQPSNLEPFYIRAELIPSPDDITITTLITPDRFEVFEKLINHYQGPISATLHVDETPEKRKILGRLQAMYMRNPSMRRYVDVHLIVDSFERQFNYWRNVARFFARTKYILMLDVDFFPCTNLRQNLQRHPQLLGKLREGNAAIVIPAFEYGALDEGRNSDHFPRTKDALIKVVRSGHLDMFHKVWQQGHGSTNYTRWYSADQPYLVTEYTYSYEPYVVVKKDAVPWCDERFIGYGANKAACLYEIYLSGTDFWVLPNDFLIHQNHDYPEVTRRMERKLNKQIYTNFREESCYRYWRNALALGTWNSPRSSNARRECSKIPEFMELLNELDNPNSISLNSN</sequence>
<evidence type="ECO:0000256" key="5">
    <source>
        <dbReference type="ARBA" id="ARBA00023136"/>
    </source>
</evidence>
<dbReference type="GO" id="GO:0035269">
    <property type="term" value="P:protein O-linked glycosylation via mannose"/>
    <property type="evidence" value="ECO:0007669"/>
    <property type="project" value="TreeGrafter"/>
</dbReference>
<protein>
    <recommendedName>
        <fullName evidence="9">Glycosyltransferase family 49 protein</fullName>
    </recommendedName>
</protein>
<dbReference type="AlphaFoldDB" id="A0A1Y1Y9Q5"/>